<evidence type="ECO:0000313" key="2">
    <source>
        <dbReference type="Proteomes" id="UP001157418"/>
    </source>
</evidence>
<proteinExistence type="predicted"/>
<evidence type="ECO:0000313" key="1">
    <source>
        <dbReference type="EMBL" id="CAH1446064.1"/>
    </source>
</evidence>
<sequence>MTGMGDDMSTVASKVDCYMLERYTHEYYLSPVLSFLVPSSTSSVLYAPPGKIGFYLRHLLISYFVGDIPPKSIVVDDVVPDRDVDQMTSTLESPITFPGFGPNSFSIDKLLDISCPVIGSVQVDSSTSVGVVPPGSVSSSGCPYCVLYEEDLEEACWFIARAEKIISATLRRDLKFFDGLLTLQDWFLDAEMNLRVAEGMKLASKEMLVKAGEMYVDLSIRHWDAMAKVASLENQGTLVQAKYEACL</sequence>
<comment type="caution">
    <text evidence="1">The sequence shown here is derived from an EMBL/GenBank/DDBJ whole genome shotgun (WGS) entry which is preliminary data.</text>
</comment>
<organism evidence="1 2">
    <name type="scientific">Lactuca virosa</name>
    <dbReference type="NCBI Taxonomy" id="75947"/>
    <lineage>
        <taxon>Eukaryota</taxon>
        <taxon>Viridiplantae</taxon>
        <taxon>Streptophyta</taxon>
        <taxon>Embryophyta</taxon>
        <taxon>Tracheophyta</taxon>
        <taxon>Spermatophyta</taxon>
        <taxon>Magnoliopsida</taxon>
        <taxon>eudicotyledons</taxon>
        <taxon>Gunneridae</taxon>
        <taxon>Pentapetalae</taxon>
        <taxon>asterids</taxon>
        <taxon>campanulids</taxon>
        <taxon>Asterales</taxon>
        <taxon>Asteraceae</taxon>
        <taxon>Cichorioideae</taxon>
        <taxon>Cichorieae</taxon>
        <taxon>Lactucinae</taxon>
        <taxon>Lactuca</taxon>
    </lineage>
</organism>
<reference evidence="1 2" key="1">
    <citation type="submission" date="2022-01" db="EMBL/GenBank/DDBJ databases">
        <authorList>
            <person name="Xiong W."/>
            <person name="Schranz E."/>
        </authorList>
    </citation>
    <scope>NUCLEOTIDE SEQUENCE [LARGE SCALE GENOMIC DNA]</scope>
</reference>
<accession>A0AAU9P7Q5</accession>
<name>A0AAU9P7Q5_9ASTR</name>
<dbReference type="AlphaFoldDB" id="A0AAU9P7Q5"/>
<dbReference type="EMBL" id="CAKMRJ010005523">
    <property type="protein sequence ID" value="CAH1446064.1"/>
    <property type="molecule type" value="Genomic_DNA"/>
</dbReference>
<keyword evidence="2" id="KW-1185">Reference proteome</keyword>
<gene>
    <name evidence="1" type="ORF">LVIROSA_LOCUS31784</name>
</gene>
<dbReference type="Proteomes" id="UP001157418">
    <property type="component" value="Unassembled WGS sequence"/>
</dbReference>
<protein>
    <submittedName>
        <fullName evidence="1">Uncharacterized protein</fullName>
    </submittedName>
</protein>